<evidence type="ECO:0000256" key="1">
    <source>
        <dbReference type="ARBA" id="ARBA00023002"/>
    </source>
</evidence>
<dbReference type="GO" id="GO:0005829">
    <property type="term" value="C:cytosol"/>
    <property type="evidence" value="ECO:0007669"/>
    <property type="project" value="TreeGrafter"/>
</dbReference>
<dbReference type="PANTHER" id="PTHR35176:SF11">
    <property type="entry name" value="PYRIDOXAMINE 5'-PHOSPHATE OXIDASE FAMILY PROTEIN"/>
    <property type="match status" value="1"/>
</dbReference>
<dbReference type="GO" id="GO:0070967">
    <property type="term" value="F:coenzyme F420 binding"/>
    <property type="evidence" value="ECO:0007669"/>
    <property type="project" value="TreeGrafter"/>
</dbReference>
<dbReference type="Gene3D" id="2.30.110.10">
    <property type="entry name" value="Electron Transport, Fmn-binding Protein, Chain A"/>
    <property type="match status" value="1"/>
</dbReference>
<dbReference type="Pfam" id="PF01243">
    <property type="entry name" value="PNPOx_N"/>
    <property type="match status" value="1"/>
</dbReference>
<dbReference type="GO" id="GO:0016627">
    <property type="term" value="F:oxidoreductase activity, acting on the CH-CH group of donors"/>
    <property type="evidence" value="ECO:0007669"/>
    <property type="project" value="TreeGrafter"/>
</dbReference>
<dbReference type="Proteomes" id="UP000045782">
    <property type="component" value="Unassembled WGS sequence"/>
</dbReference>
<evidence type="ECO:0000259" key="2">
    <source>
        <dbReference type="Pfam" id="PF01243"/>
    </source>
</evidence>
<proteinExistence type="predicted"/>
<dbReference type="NCBIfam" id="TIGR03666">
    <property type="entry name" value="Rv2061_F420"/>
    <property type="match status" value="1"/>
</dbReference>
<organism evidence="3 4">
    <name type="scientific">Mycobacteroides abscessus</name>
    <dbReference type="NCBI Taxonomy" id="36809"/>
    <lineage>
        <taxon>Bacteria</taxon>
        <taxon>Bacillati</taxon>
        <taxon>Actinomycetota</taxon>
        <taxon>Actinomycetes</taxon>
        <taxon>Mycobacteriales</taxon>
        <taxon>Mycobacteriaceae</taxon>
        <taxon>Mycobacteroides</taxon>
    </lineage>
</organism>
<dbReference type="InterPro" id="IPR052019">
    <property type="entry name" value="F420H2_bilvrd_red/Heme_oxyg"/>
</dbReference>
<dbReference type="AlphaFoldDB" id="A0A0U0ZQZ6"/>
<dbReference type="PANTHER" id="PTHR35176">
    <property type="entry name" value="HEME OXYGENASE HI_0854-RELATED"/>
    <property type="match status" value="1"/>
</dbReference>
<dbReference type="InterPro" id="IPR011576">
    <property type="entry name" value="Pyridox_Oxase_N"/>
</dbReference>
<name>A0A0U0ZQZ6_9MYCO</name>
<dbReference type="SUPFAM" id="SSF50475">
    <property type="entry name" value="FMN-binding split barrel"/>
    <property type="match status" value="1"/>
</dbReference>
<dbReference type="EMBL" id="CSWP01000008">
    <property type="protein sequence ID" value="CPV65430.1"/>
    <property type="molecule type" value="Genomic_DNA"/>
</dbReference>
<dbReference type="InterPro" id="IPR012349">
    <property type="entry name" value="Split_barrel_FMN-bd"/>
</dbReference>
<dbReference type="InterPro" id="IPR019965">
    <property type="entry name" value="PPOX_F420-dep_Rv2061_put"/>
</dbReference>
<feature type="domain" description="Pyridoxamine 5'-phosphate oxidase N-terminal" evidence="2">
    <location>
        <begin position="19"/>
        <end position="106"/>
    </location>
</feature>
<keyword evidence="1" id="KW-0560">Oxidoreductase</keyword>
<dbReference type="RefSeq" id="WP_016342516.1">
    <property type="nucleotide sequence ID" value="NZ_AP022621.1"/>
</dbReference>
<gene>
    <name evidence="3" type="ORF">ERS075579_03834</name>
</gene>
<protein>
    <submittedName>
        <fullName evidence="3">Pyridoxamine 5'-phosphate oxidase-like FMN-binding protein</fullName>
    </submittedName>
</protein>
<evidence type="ECO:0000313" key="3">
    <source>
        <dbReference type="EMBL" id="CPV65430.1"/>
    </source>
</evidence>
<evidence type="ECO:0000313" key="4">
    <source>
        <dbReference type="Proteomes" id="UP000045782"/>
    </source>
</evidence>
<accession>A0A0U0ZQZ6</accession>
<reference evidence="3 4" key="1">
    <citation type="submission" date="2015-03" db="EMBL/GenBank/DDBJ databases">
        <authorList>
            <person name="Murphy D."/>
        </authorList>
    </citation>
    <scope>NUCLEOTIDE SEQUENCE [LARGE SCALE GENOMIC DNA]</scope>
    <source>
        <strain evidence="3 4">PAP088</strain>
    </source>
</reference>
<sequence length="133" mass="14288">MVGMGANLTVPTFDDICAAKYVLLTTYTKDGRAKPAAVWAAPENGELLVWTETNSWKVRRIRNTPRVTLAVCDVRGNVRSGEIEGAARVLDADGTERARAAITRKYGVLGWLLVKASILRRGSSGTIGLAITG</sequence>